<dbReference type="PANTHER" id="PTHR10628">
    <property type="entry name" value="SIALIDASE"/>
    <property type="match status" value="1"/>
</dbReference>
<dbReference type="GO" id="GO:0016020">
    <property type="term" value="C:membrane"/>
    <property type="evidence" value="ECO:0007669"/>
    <property type="project" value="TreeGrafter"/>
</dbReference>
<dbReference type="InterPro" id="IPR013320">
    <property type="entry name" value="ConA-like_dom_sf"/>
</dbReference>
<organism evidence="7 8">
    <name type="scientific">Microlunatus parietis</name>
    <dbReference type="NCBI Taxonomy" id="682979"/>
    <lineage>
        <taxon>Bacteria</taxon>
        <taxon>Bacillati</taxon>
        <taxon>Actinomycetota</taxon>
        <taxon>Actinomycetes</taxon>
        <taxon>Propionibacteriales</taxon>
        <taxon>Propionibacteriaceae</taxon>
        <taxon>Microlunatus</taxon>
    </lineage>
</organism>
<name>A0A7Y9LFM9_9ACTN</name>
<comment type="catalytic activity">
    <reaction evidence="1">
        <text>Hydrolysis of alpha-(2-&gt;3)-, alpha-(2-&gt;6)-, alpha-(2-&gt;8)- glycosidic linkages of terminal sialic acid residues in oligosaccharides, glycoproteins, glycolipids, colominic acid and synthetic substrates.</text>
        <dbReference type="EC" id="3.2.1.18"/>
    </reaction>
</comment>
<dbReference type="GO" id="GO:0009313">
    <property type="term" value="P:oligosaccharide catabolic process"/>
    <property type="evidence" value="ECO:0007669"/>
    <property type="project" value="TreeGrafter"/>
</dbReference>
<comment type="caution">
    <text evidence="7">The sequence shown here is derived from an EMBL/GenBank/DDBJ whole genome shotgun (WGS) entry which is preliminary data.</text>
</comment>
<proteinExistence type="inferred from homology"/>
<dbReference type="SMART" id="SM00560">
    <property type="entry name" value="LamGL"/>
    <property type="match status" value="1"/>
</dbReference>
<dbReference type="InterPro" id="IPR026856">
    <property type="entry name" value="Sialidase_fam"/>
</dbReference>
<dbReference type="GO" id="GO:0004308">
    <property type="term" value="F:exo-alpha-sialidase activity"/>
    <property type="evidence" value="ECO:0007669"/>
    <property type="project" value="UniProtKB-EC"/>
</dbReference>
<dbReference type="Proteomes" id="UP000569914">
    <property type="component" value="Unassembled WGS sequence"/>
</dbReference>
<dbReference type="AlphaFoldDB" id="A0A7Y9LFM9"/>
<evidence type="ECO:0000256" key="2">
    <source>
        <dbReference type="ARBA" id="ARBA00009348"/>
    </source>
</evidence>
<accession>A0A7Y9LFM9</accession>
<feature type="domain" description="LamG-like jellyroll fold" evidence="6">
    <location>
        <begin position="491"/>
        <end position="644"/>
    </location>
</feature>
<dbReference type="GO" id="GO:0005737">
    <property type="term" value="C:cytoplasm"/>
    <property type="evidence" value="ECO:0007669"/>
    <property type="project" value="TreeGrafter"/>
</dbReference>
<evidence type="ECO:0000313" key="8">
    <source>
        <dbReference type="Proteomes" id="UP000569914"/>
    </source>
</evidence>
<evidence type="ECO:0000256" key="5">
    <source>
        <dbReference type="ARBA" id="ARBA00023157"/>
    </source>
</evidence>
<keyword evidence="7" id="KW-0378">Hydrolase</keyword>
<comment type="similarity">
    <text evidence="2">Belongs to the glycosyl hydrolase 33 family.</text>
</comment>
<dbReference type="RefSeq" id="WP_179757589.1">
    <property type="nucleotide sequence ID" value="NZ_JACCBU010000001.1"/>
</dbReference>
<keyword evidence="5" id="KW-1015">Disulfide bond</keyword>
<keyword evidence="8" id="KW-1185">Reference proteome</keyword>
<protein>
    <recommendedName>
        <fullName evidence="3">exo-alpha-sialidase</fullName>
        <ecNumber evidence="3">3.2.1.18</ecNumber>
    </recommendedName>
</protein>
<dbReference type="SUPFAM" id="SSF50939">
    <property type="entry name" value="Sialidases"/>
    <property type="match status" value="1"/>
</dbReference>
<dbReference type="InterPro" id="IPR006558">
    <property type="entry name" value="LamG-like"/>
</dbReference>
<dbReference type="InterPro" id="IPR006311">
    <property type="entry name" value="TAT_signal"/>
</dbReference>
<dbReference type="EC" id="3.2.1.18" evidence="3"/>
<evidence type="ECO:0000259" key="6">
    <source>
        <dbReference type="SMART" id="SM00560"/>
    </source>
</evidence>
<evidence type="ECO:0000256" key="4">
    <source>
        <dbReference type="ARBA" id="ARBA00022729"/>
    </source>
</evidence>
<dbReference type="PROSITE" id="PS51318">
    <property type="entry name" value="TAT"/>
    <property type="match status" value="1"/>
</dbReference>
<evidence type="ECO:0000256" key="1">
    <source>
        <dbReference type="ARBA" id="ARBA00000427"/>
    </source>
</evidence>
<evidence type="ECO:0000256" key="3">
    <source>
        <dbReference type="ARBA" id="ARBA00012733"/>
    </source>
</evidence>
<gene>
    <name evidence="7" type="ORF">BKA15_006342</name>
</gene>
<dbReference type="EMBL" id="JACCBU010000001">
    <property type="protein sequence ID" value="NYE75013.1"/>
    <property type="molecule type" value="Genomic_DNA"/>
</dbReference>
<reference evidence="7 8" key="1">
    <citation type="submission" date="2020-07" db="EMBL/GenBank/DDBJ databases">
        <title>Sequencing the genomes of 1000 actinobacteria strains.</title>
        <authorList>
            <person name="Klenk H.-P."/>
        </authorList>
    </citation>
    <scope>NUCLEOTIDE SEQUENCE [LARGE SCALE GENOMIC DNA]</scope>
    <source>
        <strain evidence="7 8">DSM 22083</strain>
    </source>
</reference>
<dbReference type="PANTHER" id="PTHR10628:SF30">
    <property type="entry name" value="EXO-ALPHA-SIALIDASE"/>
    <property type="match status" value="1"/>
</dbReference>
<dbReference type="CDD" id="cd15482">
    <property type="entry name" value="Sialidase_non-viral"/>
    <property type="match status" value="1"/>
</dbReference>
<keyword evidence="7" id="KW-0326">Glycosidase</keyword>
<dbReference type="GO" id="GO:0006689">
    <property type="term" value="P:ganglioside catabolic process"/>
    <property type="evidence" value="ECO:0007669"/>
    <property type="project" value="TreeGrafter"/>
</dbReference>
<dbReference type="Pfam" id="PF13385">
    <property type="entry name" value="Laminin_G_3"/>
    <property type="match status" value="1"/>
</dbReference>
<dbReference type="SUPFAM" id="SSF49899">
    <property type="entry name" value="Concanavalin A-like lectins/glucanases"/>
    <property type="match status" value="1"/>
</dbReference>
<evidence type="ECO:0000313" key="7">
    <source>
        <dbReference type="EMBL" id="NYE75013.1"/>
    </source>
</evidence>
<dbReference type="InterPro" id="IPR011040">
    <property type="entry name" value="Sialidase"/>
</dbReference>
<dbReference type="Pfam" id="PF13088">
    <property type="entry name" value="BNR_2"/>
    <property type="match status" value="1"/>
</dbReference>
<dbReference type="Gene3D" id="2.120.10.10">
    <property type="match status" value="1"/>
</dbReference>
<dbReference type="InterPro" id="IPR036278">
    <property type="entry name" value="Sialidase_sf"/>
</dbReference>
<keyword evidence="4" id="KW-0732">Signal</keyword>
<sequence>MPQTDHPLPLDRRSFLITGAAAGASALGLGAVQTLPASADESAAPPPYSETTVFTNADRTLPYNVYHQVGIVQAGDGVLLAYAEGRIATSDLTRTVDLVYRRSPDGGRTWDAQISVLTRHGTVRHDGADRPVCYFNANLLYDSATGIIWAFCDRKIGEPDYTEQHQFEANRMVYLTSRDNGRTWSDIREVPADLFEGKPGDRHVSTAGHGLKTSSGRLLMPVSHQYRHYRPDFTASFLYSDDGGDTWRISEPIPPRAPYAGFAELRIAETAPGTILAIGRGRNGDSEPGLTGGHFKVRSVSTDDGLTWSPAELEPDLPEWFNGVDHGMINLDRPRHDLVIVSSSDVPSGFTEHRGNLTAYYSLGQGRAWRRGPRLVSGASNNSDLVQLGSDLAGCLFCKGKYAGRSVYQSPRVVFARFTLDWLFDTDRPAPVARWRLDEGSGDRVASSGSERYDGRVVDASWVRDGGRPVLEFDGRAGFVDFGDVLDPGPGSFTVSLWFRRASAAVPGRQLGLITKGNLVSTRAGFSVVLSTAGLPVVRVNAGGGTAQRASQQATTAVLDDDWHHLALVIDRSRRLVNGFLDGSILRWQSGGSGPATDVIDGFGPIDTAEPLRIGCTSVDGVVGDHFEGRIADVAVFRRALSNLHLEELARAGR</sequence>
<dbReference type="Gene3D" id="2.60.120.200">
    <property type="match status" value="1"/>
</dbReference>